<protein>
    <recommendedName>
        <fullName evidence="4">O-antigen ligase like membrane protein</fullName>
    </recommendedName>
</protein>
<feature type="transmembrane region" description="Helical" evidence="1">
    <location>
        <begin position="324"/>
        <end position="344"/>
    </location>
</feature>
<dbReference type="OrthoDB" id="2087216at2"/>
<evidence type="ECO:0000256" key="1">
    <source>
        <dbReference type="SAM" id="Phobius"/>
    </source>
</evidence>
<gene>
    <name evidence="2" type="ORF">SAMN05216463_101155</name>
</gene>
<dbReference type="RefSeq" id="WP_073203805.1">
    <property type="nucleotide sequence ID" value="NZ_FRBD01000001.1"/>
</dbReference>
<keyword evidence="1" id="KW-0812">Transmembrane</keyword>
<name>A0A1M6R9P7_XYLRU</name>
<sequence>MVVKKTDLLVWAFSFMAMHTLIANFYLLKSEGTTTVFFLLLLVIYFTTPNKGRLTIKKSKETSIFLVGILAIYSISTFFNLCPPILLQFFCLMYAVLFLRISYELQVRVIKCFVWVLAILLACSIVEFTIYGTTGWGIVLGQSTRETAARETHFVNLVFNLIGTDYGVVRFQSIANEPGRIGTLCGMLLFLAWRVRSLRIPFIVFVISGIISFSLAFFVLLGIFLITHVRVSLKKMIIGIAVMGATIYVTYDRFQEKIVMRIMADDGEMEDIETIDNRTTVAFDKYYNQALEKGQLWLGVGANNLPKQINIESRGGSAGAKKWIFQYGFVALAFLFITFNKVFLRRLRRKPDINDYGFLIAYWLSFYQRSDVMSPFSVIAFMAIPIIDIISAYDNKITKWGTKRK</sequence>
<keyword evidence="1" id="KW-1133">Transmembrane helix</keyword>
<feature type="transmembrane region" description="Helical" evidence="1">
    <location>
        <begin position="112"/>
        <end position="131"/>
    </location>
</feature>
<organism evidence="2 3">
    <name type="scientific">Xylanibacter ruminicola</name>
    <name type="common">Prevotella ruminicola</name>
    <dbReference type="NCBI Taxonomy" id="839"/>
    <lineage>
        <taxon>Bacteria</taxon>
        <taxon>Pseudomonadati</taxon>
        <taxon>Bacteroidota</taxon>
        <taxon>Bacteroidia</taxon>
        <taxon>Bacteroidales</taxon>
        <taxon>Prevotellaceae</taxon>
        <taxon>Xylanibacter</taxon>
    </lineage>
</organism>
<reference evidence="2 3" key="1">
    <citation type="submission" date="2016-11" db="EMBL/GenBank/DDBJ databases">
        <authorList>
            <person name="Jaros S."/>
            <person name="Januszkiewicz K."/>
            <person name="Wedrychowicz H."/>
        </authorList>
    </citation>
    <scope>NUCLEOTIDE SEQUENCE [LARGE SCALE GENOMIC DNA]</scope>
    <source>
        <strain evidence="2 3">KHT3</strain>
    </source>
</reference>
<proteinExistence type="predicted"/>
<feature type="transmembrane region" description="Helical" evidence="1">
    <location>
        <begin position="62"/>
        <end position="79"/>
    </location>
</feature>
<accession>A0A1M6R9P7</accession>
<dbReference type="Proteomes" id="UP000184130">
    <property type="component" value="Unassembled WGS sequence"/>
</dbReference>
<dbReference type="AlphaFoldDB" id="A0A1M6R9P7"/>
<keyword evidence="1" id="KW-0472">Membrane</keyword>
<evidence type="ECO:0008006" key="4">
    <source>
        <dbReference type="Google" id="ProtNLM"/>
    </source>
</evidence>
<evidence type="ECO:0000313" key="3">
    <source>
        <dbReference type="Proteomes" id="UP000184130"/>
    </source>
</evidence>
<dbReference type="EMBL" id="FRBD01000001">
    <property type="protein sequence ID" value="SHK29209.1"/>
    <property type="molecule type" value="Genomic_DNA"/>
</dbReference>
<feature type="transmembrane region" description="Helical" evidence="1">
    <location>
        <begin position="85"/>
        <end position="103"/>
    </location>
</feature>
<feature type="transmembrane region" description="Helical" evidence="1">
    <location>
        <begin position="33"/>
        <end position="50"/>
    </location>
</feature>
<evidence type="ECO:0000313" key="2">
    <source>
        <dbReference type="EMBL" id="SHK29209.1"/>
    </source>
</evidence>
<feature type="transmembrane region" description="Helical" evidence="1">
    <location>
        <begin position="202"/>
        <end position="226"/>
    </location>
</feature>
<feature type="transmembrane region" description="Helical" evidence="1">
    <location>
        <begin position="7"/>
        <end position="27"/>
    </location>
</feature>
<feature type="transmembrane region" description="Helical" evidence="1">
    <location>
        <begin position="232"/>
        <end position="251"/>
    </location>
</feature>